<evidence type="ECO:0000313" key="8">
    <source>
        <dbReference type="Proteomes" id="UP001604277"/>
    </source>
</evidence>
<dbReference type="InterPro" id="IPR006571">
    <property type="entry name" value="TLDc_dom"/>
</dbReference>
<name>A0ABD1UT94_9LAMI</name>
<feature type="region of interest" description="Disordered" evidence="5">
    <location>
        <begin position="375"/>
        <end position="420"/>
    </location>
</feature>
<feature type="region of interest" description="Disordered" evidence="5">
    <location>
        <begin position="146"/>
        <end position="187"/>
    </location>
</feature>
<feature type="region of interest" description="Disordered" evidence="5">
    <location>
        <begin position="91"/>
        <end position="130"/>
    </location>
</feature>
<feature type="domain" description="TLDc" evidence="6">
    <location>
        <begin position="197"/>
        <end position="359"/>
    </location>
</feature>
<evidence type="ECO:0000256" key="5">
    <source>
        <dbReference type="SAM" id="MobiDB-lite"/>
    </source>
</evidence>
<accession>A0ABD1UT94</accession>
<reference evidence="8" key="1">
    <citation type="submission" date="2024-07" db="EMBL/GenBank/DDBJ databases">
        <title>Two chromosome-level genome assemblies of Korean endemic species Abeliophyllum distichum and Forsythia ovata (Oleaceae).</title>
        <authorList>
            <person name="Jang H."/>
        </authorList>
    </citation>
    <scope>NUCLEOTIDE SEQUENCE [LARGE SCALE GENOMIC DNA]</scope>
</reference>
<evidence type="ECO:0000256" key="3">
    <source>
        <dbReference type="ARBA" id="ARBA00023128"/>
    </source>
</evidence>
<dbReference type="EMBL" id="JBFOLJ010000006">
    <property type="protein sequence ID" value="KAL2528227.1"/>
    <property type="molecule type" value="Genomic_DNA"/>
</dbReference>
<comment type="caution">
    <text evidence="7">The sequence shown here is derived from an EMBL/GenBank/DDBJ whole genome shotgun (WGS) entry which is preliminary data.</text>
</comment>
<dbReference type="SMART" id="SM00584">
    <property type="entry name" value="TLDc"/>
    <property type="match status" value="1"/>
</dbReference>
<dbReference type="GO" id="GO:0005739">
    <property type="term" value="C:mitochondrion"/>
    <property type="evidence" value="ECO:0007669"/>
    <property type="project" value="UniProtKB-SubCell"/>
</dbReference>
<feature type="compositionally biased region" description="Polar residues" evidence="5">
    <location>
        <begin position="91"/>
        <end position="100"/>
    </location>
</feature>
<dbReference type="PANTHER" id="PTHR23354:SF62">
    <property type="entry name" value="MUSTARD, ISOFORM V"/>
    <property type="match status" value="1"/>
</dbReference>
<dbReference type="Pfam" id="PF07534">
    <property type="entry name" value="TLD"/>
    <property type="match status" value="1"/>
</dbReference>
<feature type="compositionally biased region" description="Basic and acidic residues" evidence="5">
    <location>
        <begin position="1"/>
        <end position="17"/>
    </location>
</feature>
<evidence type="ECO:0000256" key="4">
    <source>
        <dbReference type="ARBA" id="ARBA00040604"/>
    </source>
</evidence>
<sequence>MGREQQENEEKQEEQKQRKNSLRSKAAHFLSDLTTVFLNPISDKPSKPPPPLDEKNEGQLESDSEDGSGDSVDGPDTSSFTAFLYSLVASSESQTNSNFDGENMSLEDQFKPSSEPATKENGRKKSLFSRGKQSLGRAFYQAGKLSGFRNQGPKGSSAMVVDDGSNSKASQDEGIPMKTLNEPLPLENLPETSEPSLLLSEKTRSVLYAALPVIVQGRKWVLLYSTWRHGISLSTLYRRSMLWPGLSLLVVGDRNGTVFGGLVQAPLRPSNKKYQGTSDTFVFTNTSGHPRIFRPTGMNRYFTLCSTEYLALGGGGHFALYLDGDLLSGSSSSSETYGNPCLAHAENFEVKETELWGFVYASKCDEVISSLQTEKLNHGKETRPDTTQAQRQPTIRPEHCPKHPSQSAETRGQCVARAPMHKVKSTTCVARASSSEAENTA</sequence>
<evidence type="ECO:0000259" key="6">
    <source>
        <dbReference type="PROSITE" id="PS51886"/>
    </source>
</evidence>
<feature type="compositionally biased region" description="Basic and acidic residues" evidence="5">
    <location>
        <begin position="375"/>
        <end position="384"/>
    </location>
</feature>
<evidence type="ECO:0000313" key="7">
    <source>
        <dbReference type="EMBL" id="KAL2528227.1"/>
    </source>
</evidence>
<dbReference type="AlphaFoldDB" id="A0ABD1UT94"/>
<organism evidence="7 8">
    <name type="scientific">Forsythia ovata</name>
    <dbReference type="NCBI Taxonomy" id="205694"/>
    <lineage>
        <taxon>Eukaryota</taxon>
        <taxon>Viridiplantae</taxon>
        <taxon>Streptophyta</taxon>
        <taxon>Embryophyta</taxon>
        <taxon>Tracheophyta</taxon>
        <taxon>Spermatophyta</taxon>
        <taxon>Magnoliopsida</taxon>
        <taxon>eudicotyledons</taxon>
        <taxon>Gunneridae</taxon>
        <taxon>Pentapetalae</taxon>
        <taxon>asterids</taxon>
        <taxon>lamiids</taxon>
        <taxon>Lamiales</taxon>
        <taxon>Oleaceae</taxon>
        <taxon>Forsythieae</taxon>
        <taxon>Forsythia</taxon>
    </lineage>
</organism>
<protein>
    <recommendedName>
        <fullName evidence="4">Oxidation resistance protein 1</fullName>
    </recommendedName>
</protein>
<proteinExistence type="inferred from homology"/>
<dbReference type="Proteomes" id="UP001604277">
    <property type="component" value="Unassembled WGS sequence"/>
</dbReference>
<evidence type="ECO:0000256" key="2">
    <source>
        <dbReference type="ARBA" id="ARBA00009540"/>
    </source>
</evidence>
<feature type="region of interest" description="Disordered" evidence="5">
    <location>
        <begin position="1"/>
        <end position="77"/>
    </location>
</feature>
<dbReference type="PANTHER" id="PTHR23354">
    <property type="entry name" value="NUCLEOLAR PROTEIN 7/ESTROGEN RECEPTOR COACTIVATOR-RELATED"/>
    <property type="match status" value="1"/>
</dbReference>
<keyword evidence="8" id="KW-1185">Reference proteome</keyword>
<comment type="subcellular location">
    <subcellularLocation>
        <location evidence="1">Mitochondrion</location>
    </subcellularLocation>
</comment>
<evidence type="ECO:0000256" key="1">
    <source>
        <dbReference type="ARBA" id="ARBA00004173"/>
    </source>
</evidence>
<dbReference type="PROSITE" id="PS51886">
    <property type="entry name" value="TLDC"/>
    <property type="match status" value="1"/>
</dbReference>
<comment type="similarity">
    <text evidence="2">Belongs to the OXR1 family.</text>
</comment>
<keyword evidence="3" id="KW-0496">Mitochondrion</keyword>
<gene>
    <name evidence="7" type="ORF">Fot_20828</name>
</gene>